<dbReference type="InterPro" id="IPR055314">
    <property type="entry name" value="At2g29880-like"/>
</dbReference>
<evidence type="ECO:0000313" key="4">
    <source>
        <dbReference type="Proteomes" id="UP001419268"/>
    </source>
</evidence>
<evidence type="ECO:0000313" key="3">
    <source>
        <dbReference type="EMBL" id="KAK9149472.1"/>
    </source>
</evidence>
<dbReference type="Pfam" id="PF24769">
    <property type="entry name" value="At2g29880_C"/>
    <property type="match status" value="1"/>
</dbReference>
<dbReference type="AlphaFoldDB" id="A0AAP0KBK7"/>
<name>A0AAP0KBK7_9MAGN</name>
<gene>
    <name evidence="3" type="ORF">Scep_008229</name>
</gene>
<feature type="domain" description="At2g29880-like C-terminal" evidence="2">
    <location>
        <begin position="291"/>
        <end position="336"/>
    </location>
</feature>
<dbReference type="EMBL" id="JBBNAG010000003">
    <property type="protein sequence ID" value="KAK9149472.1"/>
    <property type="molecule type" value="Genomic_DNA"/>
</dbReference>
<dbReference type="Proteomes" id="UP001419268">
    <property type="component" value="Unassembled WGS sequence"/>
</dbReference>
<reference evidence="3 4" key="1">
    <citation type="submission" date="2024-01" db="EMBL/GenBank/DDBJ databases">
        <title>Genome assemblies of Stephania.</title>
        <authorList>
            <person name="Yang L."/>
        </authorList>
    </citation>
    <scope>NUCLEOTIDE SEQUENCE [LARGE SCALE GENOMIC DNA]</scope>
    <source>
        <strain evidence="3">JXDWG</strain>
        <tissue evidence="3">Leaf</tissue>
    </source>
</reference>
<accession>A0AAP0KBK7</accession>
<organism evidence="3 4">
    <name type="scientific">Stephania cephalantha</name>
    <dbReference type="NCBI Taxonomy" id="152367"/>
    <lineage>
        <taxon>Eukaryota</taxon>
        <taxon>Viridiplantae</taxon>
        <taxon>Streptophyta</taxon>
        <taxon>Embryophyta</taxon>
        <taxon>Tracheophyta</taxon>
        <taxon>Spermatophyta</taxon>
        <taxon>Magnoliopsida</taxon>
        <taxon>Ranunculales</taxon>
        <taxon>Menispermaceae</taxon>
        <taxon>Menispermoideae</taxon>
        <taxon>Cissampelideae</taxon>
        <taxon>Stephania</taxon>
    </lineage>
</organism>
<dbReference type="InterPro" id="IPR024752">
    <property type="entry name" value="Myb/SANT-like_dom"/>
</dbReference>
<proteinExistence type="predicted"/>
<evidence type="ECO:0000259" key="2">
    <source>
        <dbReference type="Pfam" id="PF24769"/>
    </source>
</evidence>
<comment type="caution">
    <text evidence="3">The sequence shown here is derived from an EMBL/GenBank/DDBJ whole genome shotgun (WGS) entry which is preliminary data.</text>
</comment>
<evidence type="ECO:0000259" key="1">
    <source>
        <dbReference type="Pfam" id="PF12776"/>
    </source>
</evidence>
<dbReference type="InterPro" id="IPR056253">
    <property type="entry name" value="At2g29880-like_C"/>
</dbReference>
<dbReference type="Pfam" id="PF12776">
    <property type="entry name" value="Myb_DNA-bind_3"/>
    <property type="match status" value="1"/>
</dbReference>
<protein>
    <recommendedName>
        <fullName evidence="5">Myb/SANT-like domain-containing protein</fullName>
    </recommendedName>
</protein>
<feature type="domain" description="Myb/SANT-like" evidence="1">
    <location>
        <begin position="39"/>
        <end position="136"/>
    </location>
</feature>
<dbReference type="PANTHER" id="PTHR47864:SF2">
    <property type="entry name" value="MYB_SANT-LIKE DNA-BINDING DOMAIN PROTEIN"/>
    <property type="match status" value="1"/>
</dbReference>
<sequence length="340" mass="39433">MRFVLLKLQSLESEIAMGDSQVTVDNQKKKGKGVVKYTTWTAEESNELLKLLVDAANRGWRDSNGAFTKATIEKKILPVLNATLGCEKNFLNYKSRWKWFKDRYQGYVELMRCNSGFGWDHVTKKFTASNEVWEEYFKSHPNQRHYQTDTFADYDDLRIIVGNATASGRYSIGLGDDTDARTFEVEEPSGDVLEDLTYDYDAEAFVQRNEHQQKNLYQPPTVGSFNAPPTIEPMNLEVHSVTRKRNRVEKEGNLDSSRNNNLQMDSLNKLTETISSFVDKVDRFMARDQGCWKLIKEIPDLTDSTRFKVLELLNTRAKKIDFMEMSYEERSKWIAFQLTE</sequence>
<dbReference type="PANTHER" id="PTHR47864">
    <property type="entry name" value="TRANSMEMBRANE PROTEIN"/>
    <property type="match status" value="1"/>
</dbReference>
<keyword evidence="4" id="KW-1185">Reference proteome</keyword>
<evidence type="ECO:0008006" key="5">
    <source>
        <dbReference type="Google" id="ProtNLM"/>
    </source>
</evidence>